<sequence>MRKPTRSEWVNWNDLIAGAPGGHSFWQLTEFADHKLPEWRPRPIIHDTSAGPVPVLYLVRRIPLHGEFWYAPMGPCVREAQHLREICDELRRESGAFTVVLEPLVDVSSAEDEARIVASIPGLRKIDDIQPDAHTVVLNLEQSEEELLASFKQRTRRSIRKAEKNGAIIEHIDDESAFEPFWKLYEAMAQRADLLGVRSREYYESRWRLWLAAGKGHFVLAKPNADMDYAAGAFLWHDKQFVAYKDGGSLRIPEANGLQYLVQWEAIRWAKAHDATQYDLVGMPPSWELDDPNHFMHGLVQFKTGFGNVIDRLGAVQLDLKPRSTYFFERGTRRAISLVERRRGATFF</sequence>
<name>A0ABT2HVY8_9MICO</name>
<dbReference type="InterPro" id="IPR003447">
    <property type="entry name" value="FEMABX"/>
</dbReference>
<keyword evidence="5" id="KW-0012">Acyltransferase</keyword>
<evidence type="ECO:0000313" key="8">
    <source>
        <dbReference type="EMBL" id="MCT2042477.1"/>
    </source>
</evidence>
<gene>
    <name evidence="8" type="ORF">M3D15_03880</name>
</gene>
<organism evidence="8 9">
    <name type="scientific">Pseudoclavibacter albus</name>
    <dbReference type="NCBI Taxonomy" id="272241"/>
    <lineage>
        <taxon>Bacteria</taxon>
        <taxon>Bacillati</taxon>
        <taxon>Actinomycetota</taxon>
        <taxon>Actinomycetes</taxon>
        <taxon>Micrococcales</taxon>
        <taxon>Microbacteriaceae</taxon>
        <taxon>Pseudoclavibacter</taxon>
    </lineage>
</organism>
<dbReference type="SUPFAM" id="SSF55729">
    <property type="entry name" value="Acyl-CoA N-acyltransferases (Nat)"/>
    <property type="match status" value="2"/>
</dbReference>
<protein>
    <submittedName>
        <fullName evidence="8">Peptidoglycan bridge formation glycyltransferase FemA/FemB family protein</fullName>
    </submittedName>
</protein>
<evidence type="ECO:0000313" key="9">
    <source>
        <dbReference type="Proteomes" id="UP001525379"/>
    </source>
</evidence>
<comment type="caution">
    <text evidence="8">The sequence shown here is derived from an EMBL/GenBank/DDBJ whole genome shotgun (WGS) entry which is preliminary data.</text>
</comment>
<keyword evidence="3" id="KW-0133">Cell shape</keyword>
<dbReference type="PROSITE" id="PS51191">
    <property type="entry name" value="FEMABX"/>
    <property type="match status" value="1"/>
</dbReference>
<keyword evidence="2" id="KW-0808">Transferase</keyword>
<keyword evidence="9" id="KW-1185">Reference proteome</keyword>
<evidence type="ECO:0000256" key="6">
    <source>
        <dbReference type="ARBA" id="ARBA00023316"/>
    </source>
</evidence>
<evidence type="ECO:0000256" key="4">
    <source>
        <dbReference type="ARBA" id="ARBA00022984"/>
    </source>
</evidence>
<keyword evidence="4" id="KW-0573">Peptidoglycan synthesis</keyword>
<accession>A0ABT2HVY8</accession>
<evidence type="ECO:0000256" key="1">
    <source>
        <dbReference type="ARBA" id="ARBA00009943"/>
    </source>
</evidence>
<dbReference type="InterPro" id="IPR016181">
    <property type="entry name" value="Acyl_CoA_acyltransferase"/>
</dbReference>
<dbReference type="EMBL" id="JALXSQ010000010">
    <property type="protein sequence ID" value="MCT2042477.1"/>
    <property type="molecule type" value="Genomic_DNA"/>
</dbReference>
<feature type="domain" description="BioF2-like acetyltransferase" evidence="7">
    <location>
        <begin position="150"/>
        <end position="282"/>
    </location>
</feature>
<dbReference type="Pfam" id="PF13480">
    <property type="entry name" value="Acetyltransf_6"/>
    <property type="match status" value="1"/>
</dbReference>
<dbReference type="PANTHER" id="PTHR36174">
    <property type="entry name" value="LIPID II:GLYCINE GLYCYLTRANSFERASE"/>
    <property type="match status" value="1"/>
</dbReference>
<evidence type="ECO:0000259" key="7">
    <source>
        <dbReference type="Pfam" id="PF13480"/>
    </source>
</evidence>
<comment type="similarity">
    <text evidence="1">Belongs to the FemABX family.</text>
</comment>
<keyword evidence="6" id="KW-0961">Cell wall biogenesis/degradation</keyword>
<dbReference type="RefSeq" id="WP_260103987.1">
    <property type="nucleotide sequence ID" value="NZ_JALXSQ010000010.1"/>
</dbReference>
<proteinExistence type="inferred from homology"/>
<dbReference type="Gene3D" id="3.40.630.30">
    <property type="match status" value="2"/>
</dbReference>
<reference evidence="8 9" key="1">
    <citation type="submission" date="2022-04" db="EMBL/GenBank/DDBJ databases">
        <title>Human microbiome associated bacterial genomes.</title>
        <authorList>
            <person name="Sandstrom S."/>
            <person name="Salamzade R."/>
            <person name="Kalan L.R."/>
        </authorList>
    </citation>
    <scope>NUCLEOTIDE SEQUENCE [LARGE SCALE GENOMIC DNA]</scope>
    <source>
        <strain evidence="9">p3-SID1799</strain>
    </source>
</reference>
<evidence type="ECO:0000256" key="2">
    <source>
        <dbReference type="ARBA" id="ARBA00022679"/>
    </source>
</evidence>
<dbReference type="Proteomes" id="UP001525379">
    <property type="component" value="Unassembled WGS sequence"/>
</dbReference>
<dbReference type="PANTHER" id="PTHR36174:SF1">
    <property type="entry name" value="LIPID II:GLYCINE GLYCYLTRANSFERASE"/>
    <property type="match status" value="1"/>
</dbReference>
<dbReference type="InterPro" id="IPR038740">
    <property type="entry name" value="BioF2-like_GNAT_dom"/>
</dbReference>
<evidence type="ECO:0000256" key="5">
    <source>
        <dbReference type="ARBA" id="ARBA00023315"/>
    </source>
</evidence>
<evidence type="ECO:0000256" key="3">
    <source>
        <dbReference type="ARBA" id="ARBA00022960"/>
    </source>
</evidence>
<dbReference type="InterPro" id="IPR050644">
    <property type="entry name" value="PG_Glycine_Bridge_Synth"/>
</dbReference>